<dbReference type="Proteomes" id="UP000002432">
    <property type="component" value="Chromosome"/>
</dbReference>
<organism evidence="2 3">
    <name type="scientific">Koribacter versatilis (strain Ellin345)</name>
    <dbReference type="NCBI Taxonomy" id="204669"/>
    <lineage>
        <taxon>Bacteria</taxon>
        <taxon>Pseudomonadati</taxon>
        <taxon>Acidobacteriota</taxon>
        <taxon>Terriglobia</taxon>
        <taxon>Terriglobales</taxon>
        <taxon>Candidatus Korobacteraceae</taxon>
        <taxon>Candidatus Korobacter</taxon>
    </lineage>
</organism>
<dbReference type="InterPro" id="IPR029058">
    <property type="entry name" value="AB_hydrolase_fold"/>
</dbReference>
<dbReference type="eggNOG" id="COG2267">
    <property type="taxonomic scope" value="Bacteria"/>
</dbReference>
<dbReference type="InterPro" id="IPR000073">
    <property type="entry name" value="AB_hydrolase_1"/>
</dbReference>
<dbReference type="Gene3D" id="3.40.50.1820">
    <property type="entry name" value="alpha/beta hydrolase"/>
    <property type="match status" value="1"/>
</dbReference>
<protein>
    <submittedName>
        <fullName evidence="2">Alpha/beta hydrolase</fullName>
    </submittedName>
</protein>
<dbReference type="EMBL" id="CP000360">
    <property type="protein sequence ID" value="ABF39632.1"/>
    <property type="molecule type" value="Genomic_DNA"/>
</dbReference>
<dbReference type="AlphaFoldDB" id="Q1IU18"/>
<evidence type="ECO:0000313" key="2">
    <source>
        <dbReference type="EMBL" id="ABF39632.1"/>
    </source>
</evidence>
<keyword evidence="3" id="KW-1185">Reference proteome</keyword>
<dbReference type="GO" id="GO:0016787">
    <property type="term" value="F:hydrolase activity"/>
    <property type="evidence" value="ECO:0007669"/>
    <property type="project" value="UniProtKB-KW"/>
</dbReference>
<keyword evidence="2" id="KW-0378">Hydrolase</keyword>
<proteinExistence type="predicted"/>
<dbReference type="InterPro" id="IPR000639">
    <property type="entry name" value="Epox_hydrolase-like"/>
</dbReference>
<dbReference type="STRING" id="204669.Acid345_0627"/>
<name>Q1IU18_KORVE</name>
<dbReference type="KEGG" id="aba:Acid345_0627"/>
<dbReference type="PRINTS" id="PR00412">
    <property type="entry name" value="EPOXHYDRLASE"/>
</dbReference>
<dbReference type="EnsemblBacteria" id="ABF39632">
    <property type="protein sequence ID" value="ABF39632"/>
    <property type="gene ID" value="Acid345_0627"/>
</dbReference>
<dbReference type="HOGENOM" id="CLU_020336_13_4_0"/>
<accession>Q1IU18</accession>
<dbReference type="PRINTS" id="PR00111">
    <property type="entry name" value="ABHYDROLASE"/>
</dbReference>
<dbReference type="PANTHER" id="PTHR46438">
    <property type="entry name" value="ALPHA/BETA-HYDROLASES SUPERFAMILY PROTEIN"/>
    <property type="match status" value="1"/>
</dbReference>
<dbReference type="SUPFAM" id="SSF53474">
    <property type="entry name" value="alpha/beta-Hydrolases"/>
    <property type="match status" value="1"/>
</dbReference>
<dbReference type="OrthoDB" id="9808398at2"/>
<sequence length="289" mass="32066">MIEAQQTFLGQTTEHDFTLPTGHRMHYRKVGNGPPVVLIHGLIASSFSWRFNLPALAQHFTCYAVDLLGMGDAERPSGVDVSPRGLAEGLVAFLKAQSGGPWSIIGTSHGGAVAIWLARLARAAGLELNRLVLSAPANPWSQHGRRLAPFAAHPISRAVVKASRWAYIPVRRMTFSRMYGDRRLITKETLAGYARPLKIKGTVPHCLDLLKNWVRNVDELEGVMRGIDVPTLLVWGTKDRLVYFSSAQRMLETIPDARLLKIEGAGHLPYEERPEEWNAAVVPFLRDAH</sequence>
<evidence type="ECO:0000259" key="1">
    <source>
        <dbReference type="Pfam" id="PF12697"/>
    </source>
</evidence>
<reference evidence="2 3" key="1">
    <citation type="journal article" date="2009" name="Appl. Environ. Microbiol.">
        <title>Three genomes from the phylum Acidobacteria provide insight into the lifestyles of these microorganisms in soils.</title>
        <authorList>
            <person name="Ward N.L."/>
            <person name="Challacombe J.F."/>
            <person name="Janssen P.H."/>
            <person name="Henrissat B."/>
            <person name="Coutinho P.M."/>
            <person name="Wu M."/>
            <person name="Xie G."/>
            <person name="Haft D.H."/>
            <person name="Sait M."/>
            <person name="Badger J."/>
            <person name="Barabote R.D."/>
            <person name="Bradley B."/>
            <person name="Brettin T.S."/>
            <person name="Brinkac L.M."/>
            <person name="Bruce D."/>
            <person name="Creasy T."/>
            <person name="Daugherty S.C."/>
            <person name="Davidsen T.M."/>
            <person name="DeBoy R.T."/>
            <person name="Detter J.C."/>
            <person name="Dodson R.J."/>
            <person name="Durkin A.S."/>
            <person name="Ganapathy A."/>
            <person name="Gwinn-Giglio M."/>
            <person name="Han C.S."/>
            <person name="Khouri H."/>
            <person name="Kiss H."/>
            <person name="Kothari S.P."/>
            <person name="Madupu R."/>
            <person name="Nelson K.E."/>
            <person name="Nelson W.C."/>
            <person name="Paulsen I."/>
            <person name="Penn K."/>
            <person name="Ren Q."/>
            <person name="Rosovitz M.J."/>
            <person name="Selengut J.D."/>
            <person name="Shrivastava S."/>
            <person name="Sullivan S.A."/>
            <person name="Tapia R."/>
            <person name="Thompson L.S."/>
            <person name="Watkins K.L."/>
            <person name="Yang Q."/>
            <person name="Yu C."/>
            <person name="Zafar N."/>
            <person name="Zhou L."/>
            <person name="Kuske C.R."/>
        </authorList>
    </citation>
    <scope>NUCLEOTIDE SEQUENCE [LARGE SCALE GENOMIC DNA]</scope>
    <source>
        <strain evidence="2 3">Ellin345</strain>
    </source>
</reference>
<dbReference type="ESTHER" id="korve-q1iu18">
    <property type="family name" value="Carbon-carbon_bond_hydrolase"/>
</dbReference>
<gene>
    <name evidence="2" type="ordered locus">Acid345_0627</name>
</gene>
<evidence type="ECO:0000313" key="3">
    <source>
        <dbReference type="Proteomes" id="UP000002432"/>
    </source>
</evidence>
<dbReference type="Pfam" id="PF12697">
    <property type="entry name" value="Abhydrolase_6"/>
    <property type="match status" value="1"/>
</dbReference>
<feature type="domain" description="AB hydrolase-1" evidence="1">
    <location>
        <begin position="36"/>
        <end position="279"/>
    </location>
</feature>